<dbReference type="Proteomes" id="UP001366166">
    <property type="component" value="Chromosome"/>
</dbReference>
<dbReference type="InterPro" id="IPR046433">
    <property type="entry name" value="ActCoA_hydro"/>
</dbReference>
<dbReference type="PANTHER" id="PTHR21432:SF20">
    <property type="entry name" value="ACETYL-COA HYDROLASE"/>
    <property type="match status" value="1"/>
</dbReference>
<feature type="domain" description="Acetyl-CoA hydrolase/transferase C-terminal" evidence="4">
    <location>
        <begin position="274"/>
        <end position="427"/>
    </location>
</feature>
<dbReference type="InterPro" id="IPR003702">
    <property type="entry name" value="ActCoA_hydro_N"/>
</dbReference>
<reference evidence="6" key="1">
    <citation type="journal article" date="2023" name="Arch. Microbiol.">
        <title>Desulfoferula mesophilus gen. nov. sp. nov., a mesophilic sulfate-reducing bacterium isolated from a brackish lake sediment.</title>
        <authorList>
            <person name="Watanabe T."/>
            <person name="Yabe T."/>
            <person name="Tsuji J.M."/>
            <person name="Fukui M."/>
        </authorList>
    </citation>
    <scope>NUCLEOTIDE SEQUENCE [LARGE SCALE GENOMIC DNA]</scope>
    <source>
        <strain evidence="6">12FAK</strain>
    </source>
</reference>
<feature type="domain" description="Acetyl-CoA hydrolase/transferase N-terminal" evidence="3">
    <location>
        <begin position="2"/>
        <end position="184"/>
    </location>
</feature>
<evidence type="ECO:0000313" key="5">
    <source>
        <dbReference type="EMBL" id="BEQ17029.1"/>
    </source>
</evidence>
<name>A0AAU9ERD7_9BACT</name>
<dbReference type="Gene3D" id="3.40.1080.10">
    <property type="entry name" value="Glutaconate Coenzyme A-transferase"/>
    <property type="match status" value="1"/>
</dbReference>
<dbReference type="PANTHER" id="PTHR21432">
    <property type="entry name" value="ACETYL-COA HYDROLASE-RELATED"/>
    <property type="match status" value="1"/>
</dbReference>
<accession>A0AAU9ERD7</accession>
<gene>
    <name evidence="5" type="ORF">FAK_40950</name>
</gene>
<dbReference type="InterPro" id="IPR037171">
    <property type="entry name" value="NagB/RpiA_transferase-like"/>
</dbReference>
<keyword evidence="2" id="KW-0808">Transferase</keyword>
<comment type="similarity">
    <text evidence="1">Belongs to the acetyl-CoA hydrolase/transferase family.</text>
</comment>
<dbReference type="KEGG" id="dmp:FAK_40950"/>
<dbReference type="EMBL" id="AP028679">
    <property type="protein sequence ID" value="BEQ17029.1"/>
    <property type="molecule type" value="Genomic_DNA"/>
</dbReference>
<dbReference type="SUPFAM" id="SSF100950">
    <property type="entry name" value="NagB/RpiA/CoA transferase-like"/>
    <property type="match status" value="2"/>
</dbReference>
<dbReference type="Gene3D" id="3.40.1080.20">
    <property type="entry name" value="Acetyl-CoA hydrolase/transferase C-terminal domain"/>
    <property type="match status" value="1"/>
</dbReference>
<dbReference type="GO" id="GO:0008775">
    <property type="term" value="F:acetate CoA-transferase activity"/>
    <property type="evidence" value="ECO:0007669"/>
    <property type="project" value="InterPro"/>
</dbReference>
<dbReference type="Gene3D" id="3.30.750.70">
    <property type="entry name" value="4-hydroxybutyrate coenzyme like domains"/>
    <property type="match status" value="1"/>
</dbReference>
<dbReference type="InterPro" id="IPR038460">
    <property type="entry name" value="AcetylCoA_hyd_C_sf"/>
</dbReference>
<proteinExistence type="inferred from homology"/>
<dbReference type="Pfam" id="PF02550">
    <property type="entry name" value="AcetylCoA_hydro"/>
    <property type="match status" value="1"/>
</dbReference>
<dbReference type="Pfam" id="PF13336">
    <property type="entry name" value="AcetylCoA_hyd_C"/>
    <property type="match status" value="1"/>
</dbReference>
<sequence length="433" mass="46524">MYTEEYRRKLVSPEEAAEAVPEGGALIHGLTMAEPPALLGAIAARVAAGGLSELTVYSLLPTKTACESILAPELCNAVKAYTWFVSACDRDLVDEGVEDFIPCHFHQVPRLISDGPPLDVCVTTVSAMDTHGFFSLGTANDFTSTAARKAGKLIVEVNRNMPRVFGQSLVHISEVALIVENHVPVRPFMDGPALPEDCVIGQKVAELVPNGATLQLGVGSLPGAVADYLMDHKDLGVHTEVFGPAMARLIQKGVINGHRKSLHPYLHVYTVAQGDADMLAFMHNNPSMASFPVSYVNHPQVIAQNRRMISINSLIQVDLTGQCNAEFLAGHQISGTGGQLDFVRGAYDSPGGKSILAFRSTARGGKISRVVPRLELGAAVTTPRMDAHYLVTEHGVANLKGMSTKQRAQAIIGLAHPDHREDLSREARKLHLA</sequence>
<dbReference type="InterPro" id="IPR026888">
    <property type="entry name" value="AcetylCoA_hyd_C"/>
</dbReference>
<dbReference type="AlphaFoldDB" id="A0AAU9ERD7"/>
<protein>
    <submittedName>
        <fullName evidence="5">4-hydroxybutyrate CoA-transferase</fullName>
    </submittedName>
</protein>
<evidence type="ECO:0000256" key="2">
    <source>
        <dbReference type="ARBA" id="ARBA00022679"/>
    </source>
</evidence>
<keyword evidence="6" id="KW-1185">Reference proteome</keyword>
<evidence type="ECO:0000259" key="4">
    <source>
        <dbReference type="Pfam" id="PF13336"/>
    </source>
</evidence>
<evidence type="ECO:0000259" key="3">
    <source>
        <dbReference type="Pfam" id="PF02550"/>
    </source>
</evidence>
<dbReference type="GO" id="GO:0006083">
    <property type="term" value="P:acetate metabolic process"/>
    <property type="evidence" value="ECO:0007669"/>
    <property type="project" value="InterPro"/>
</dbReference>
<organism evidence="5 6">
    <name type="scientific">Desulfoferula mesophila</name>
    <dbReference type="NCBI Taxonomy" id="3058419"/>
    <lineage>
        <taxon>Bacteria</taxon>
        <taxon>Pseudomonadati</taxon>
        <taxon>Thermodesulfobacteriota</taxon>
        <taxon>Desulfarculia</taxon>
        <taxon>Desulfarculales</taxon>
        <taxon>Desulfarculaceae</taxon>
        <taxon>Desulfoferula</taxon>
    </lineage>
</organism>
<evidence type="ECO:0000256" key="1">
    <source>
        <dbReference type="ARBA" id="ARBA00009632"/>
    </source>
</evidence>
<evidence type="ECO:0000313" key="6">
    <source>
        <dbReference type="Proteomes" id="UP001366166"/>
    </source>
</evidence>